<feature type="region of interest" description="Disordered" evidence="1">
    <location>
        <begin position="1"/>
        <end position="41"/>
    </location>
</feature>
<feature type="compositionally biased region" description="Low complexity" evidence="1">
    <location>
        <begin position="7"/>
        <end position="25"/>
    </location>
</feature>
<evidence type="ECO:0000313" key="2">
    <source>
        <dbReference type="EMBL" id="KMY87420.1"/>
    </source>
</evidence>
<proteinExistence type="predicted"/>
<protein>
    <submittedName>
        <fullName evidence="2">Uncharacterized protein, isoform B</fullName>
    </submittedName>
</protein>
<name>A0A0J9TD06_DROSI</name>
<dbReference type="EMBL" id="CM002910">
    <property type="protein sequence ID" value="KMY87420.1"/>
    <property type="molecule type" value="Genomic_DNA"/>
</dbReference>
<accession>A0A0J9TD06</accession>
<dbReference type="Bgee" id="FBgn0194321">
    <property type="expression patterns" value="Expressed in adult organism and 3 other cell types or tissues"/>
</dbReference>
<reference evidence="2" key="1">
    <citation type="journal article" date="2013" name="Genome Res.">
        <title>A second-generation assembly of the Drosophila simulans genome provides new insights into patterns of lineage-specific divergence.</title>
        <authorList>
            <person name="Hu T.T."/>
            <person name="Eisen M.B."/>
            <person name="Thornton K.R."/>
            <person name="Andolfatto P."/>
        </authorList>
    </citation>
    <scope>NUCLEOTIDE SEQUENCE [LARGE SCALE GENOMIC DNA]</scope>
    <source>
        <strain evidence="2">W501</strain>
    </source>
</reference>
<evidence type="ECO:0000256" key="1">
    <source>
        <dbReference type="SAM" id="MobiDB-lite"/>
    </source>
</evidence>
<reference evidence="2" key="2">
    <citation type="submission" date="2014-06" db="EMBL/GenBank/DDBJ databases">
        <authorList>
            <person name="Hu T."/>
            <person name="Eisen M.B."/>
            <person name="Thornton K.R."/>
            <person name="Andolfatto P."/>
        </authorList>
    </citation>
    <scope>NUCLEOTIDE SEQUENCE</scope>
    <source>
        <strain evidence="2">W501</strain>
    </source>
</reference>
<sequence length="140" mass="15521">MEMKTGSNNNHISASSSSSNNNNSSLAQQQHQRSSTSVSVSSSHIVTEWEDGIIFDVDDPDFCNLATDKLNFIATHRRIRWGGSSSSWTNYTYPGPGSRKPEPTFLALPVMDMVATSVSQLVDPEQRDLFVYIRKHAMAP</sequence>
<organism evidence="2">
    <name type="scientific">Drosophila simulans</name>
    <name type="common">Fruit fly</name>
    <dbReference type="NCBI Taxonomy" id="7240"/>
    <lineage>
        <taxon>Eukaryota</taxon>
        <taxon>Metazoa</taxon>
        <taxon>Ecdysozoa</taxon>
        <taxon>Arthropoda</taxon>
        <taxon>Hexapoda</taxon>
        <taxon>Insecta</taxon>
        <taxon>Pterygota</taxon>
        <taxon>Neoptera</taxon>
        <taxon>Endopterygota</taxon>
        <taxon>Diptera</taxon>
        <taxon>Brachycera</taxon>
        <taxon>Muscomorpha</taxon>
        <taxon>Ephydroidea</taxon>
        <taxon>Drosophilidae</taxon>
        <taxon>Drosophila</taxon>
        <taxon>Sophophora</taxon>
    </lineage>
</organism>
<dbReference type="OrthoDB" id="10062522at2759"/>
<gene>
    <name evidence="2" type="primary">Dsim\GD22927</name>
    <name evidence="2" type="ORF">Dsimw501_GD22927</name>
</gene>
<dbReference type="AlphaFoldDB" id="A0A0J9TD06"/>
<reference evidence="2" key="3">
    <citation type="submission" date="2015-04" db="EMBL/GenBank/DDBJ databases">
        <authorList>
            <consortium name="FlyBase"/>
        </authorList>
    </citation>
    <scope>NUCLEOTIDE SEQUENCE</scope>
    <source>
        <strain evidence="2">W501</strain>
    </source>
</reference>
<dbReference type="Proteomes" id="UP000035880">
    <property type="component" value="Chromosome 2L"/>
</dbReference>